<keyword evidence="2" id="KW-1185">Reference proteome</keyword>
<evidence type="ECO:0000313" key="1">
    <source>
        <dbReference type="EMBL" id="CAG8749872.1"/>
    </source>
</evidence>
<sequence length="91" mass="10489">QVYYGMKIRLQEDLIIPTSKNLSVLLCHIRNSRTHQDSKRTATPEKYLPKRQQFKKNTKLQSPIHLSSLATAINLAYLKKAVNLSSLPRRS</sequence>
<comment type="caution">
    <text evidence="1">The sequence shown here is derived from an EMBL/GenBank/DDBJ whole genome shotgun (WGS) entry which is preliminary data.</text>
</comment>
<dbReference type="AlphaFoldDB" id="A0A9N9ITS7"/>
<gene>
    <name evidence="1" type="ORF">DERYTH_LOCUS16792</name>
</gene>
<dbReference type="Proteomes" id="UP000789405">
    <property type="component" value="Unassembled WGS sequence"/>
</dbReference>
<evidence type="ECO:0000313" key="2">
    <source>
        <dbReference type="Proteomes" id="UP000789405"/>
    </source>
</evidence>
<protein>
    <submittedName>
        <fullName evidence="1">9773_t:CDS:1</fullName>
    </submittedName>
</protein>
<feature type="non-terminal residue" evidence="1">
    <location>
        <position position="1"/>
    </location>
</feature>
<proteinExistence type="predicted"/>
<dbReference type="EMBL" id="CAJVPY010015081">
    <property type="protein sequence ID" value="CAG8749872.1"/>
    <property type="molecule type" value="Genomic_DNA"/>
</dbReference>
<reference evidence="1" key="1">
    <citation type="submission" date="2021-06" db="EMBL/GenBank/DDBJ databases">
        <authorList>
            <person name="Kallberg Y."/>
            <person name="Tangrot J."/>
            <person name="Rosling A."/>
        </authorList>
    </citation>
    <scope>NUCLEOTIDE SEQUENCE</scope>
    <source>
        <strain evidence="1">MA453B</strain>
    </source>
</reference>
<accession>A0A9N9ITS7</accession>
<name>A0A9N9ITS7_9GLOM</name>
<organism evidence="1 2">
    <name type="scientific">Dentiscutata erythropus</name>
    <dbReference type="NCBI Taxonomy" id="1348616"/>
    <lineage>
        <taxon>Eukaryota</taxon>
        <taxon>Fungi</taxon>
        <taxon>Fungi incertae sedis</taxon>
        <taxon>Mucoromycota</taxon>
        <taxon>Glomeromycotina</taxon>
        <taxon>Glomeromycetes</taxon>
        <taxon>Diversisporales</taxon>
        <taxon>Gigasporaceae</taxon>
        <taxon>Dentiscutata</taxon>
    </lineage>
</organism>